<evidence type="ECO:0000256" key="1">
    <source>
        <dbReference type="SAM" id="MobiDB-lite"/>
    </source>
</evidence>
<name>A0ABQ5DFS7_9ASTR</name>
<evidence type="ECO:0000313" key="2">
    <source>
        <dbReference type="EMBL" id="GJT38100.1"/>
    </source>
</evidence>
<dbReference type="Proteomes" id="UP001151760">
    <property type="component" value="Unassembled WGS sequence"/>
</dbReference>
<reference evidence="2" key="1">
    <citation type="journal article" date="2022" name="Int. J. Mol. Sci.">
        <title>Draft Genome of Tanacetum Coccineum: Genomic Comparison of Closely Related Tanacetum-Family Plants.</title>
        <authorList>
            <person name="Yamashiro T."/>
            <person name="Shiraishi A."/>
            <person name="Nakayama K."/>
            <person name="Satake H."/>
        </authorList>
    </citation>
    <scope>NUCLEOTIDE SEQUENCE</scope>
</reference>
<organism evidence="2 3">
    <name type="scientific">Tanacetum coccineum</name>
    <dbReference type="NCBI Taxonomy" id="301880"/>
    <lineage>
        <taxon>Eukaryota</taxon>
        <taxon>Viridiplantae</taxon>
        <taxon>Streptophyta</taxon>
        <taxon>Embryophyta</taxon>
        <taxon>Tracheophyta</taxon>
        <taxon>Spermatophyta</taxon>
        <taxon>Magnoliopsida</taxon>
        <taxon>eudicotyledons</taxon>
        <taxon>Gunneridae</taxon>
        <taxon>Pentapetalae</taxon>
        <taxon>asterids</taxon>
        <taxon>campanulids</taxon>
        <taxon>Asterales</taxon>
        <taxon>Asteraceae</taxon>
        <taxon>Asteroideae</taxon>
        <taxon>Anthemideae</taxon>
        <taxon>Anthemidinae</taxon>
        <taxon>Tanacetum</taxon>
    </lineage>
</organism>
<feature type="region of interest" description="Disordered" evidence="1">
    <location>
        <begin position="56"/>
        <end position="78"/>
    </location>
</feature>
<keyword evidence="3" id="KW-1185">Reference proteome</keyword>
<feature type="region of interest" description="Disordered" evidence="1">
    <location>
        <begin position="1"/>
        <end position="37"/>
    </location>
</feature>
<accession>A0ABQ5DFS7</accession>
<protein>
    <submittedName>
        <fullName evidence="2">Uncharacterized protein</fullName>
    </submittedName>
</protein>
<feature type="compositionally biased region" description="Basic and acidic residues" evidence="1">
    <location>
        <begin position="1"/>
        <end position="30"/>
    </location>
</feature>
<gene>
    <name evidence="2" type="ORF">Tco_0937965</name>
</gene>
<sequence length="78" mass="9005">MAAHTERMERFKNTIFKQRGEINGEEERSNSTKVTPDNTEKLTEIEMEMPVKEVEKMNEVENGDGNKSIKTSENEESL</sequence>
<dbReference type="EMBL" id="BQNB010015278">
    <property type="protein sequence ID" value="GJT38100.1"/>
    <property type="molecule type" value="Genomic_DNA"/>
</dbReference>
<proteinExistence type="predicted"/>
<evidence type="ECO:0000313" key="3">
    <source>
        <dbReference type="Proteomes" id="UP001151760"/>
    </source>
</evidence>
<comment type="caution">
    <text evidence="2">The sequence shown here is derived from an EMBL/GenBank/DDBJ whole genome shotgun (WGS) entry which is preliminary data.</text>
</comment>
<reference evidence="2" key="2">
    <citation type="submission" date="2022-01" db="EMBL/GenBank/DDBJ databases">
        <authorList>
            <person name="Yamashiro T."/>
            <person name="Shiraishi A."/>
            <person name="Satake H."/>
            <person name="Nakayama K."/>
        </authorList>
    </citation>
    <scope>NUCLEOTIDE SEQUENCE</scope>
</reference>